<evidence type="ECO:0000256" key="1">
    <source>
        <dbReference type="SAM" id="SignalP"/>
    </source>
</evidence>
<evidence type="ECO:0000313" key="2">
    <source>
        <dbReference type="EMBL" id="PWN92517.1"/>
    </source>
</evidence>
<proteinExistence type="predicted"/>
<dbReference type="RefSeq" id="XP_025379715.1">
    <property type="nucleotide sequence ID" value="XM_025524416.1"/>
</dbReference>
<keyword evidence="1" id="KW-0732">Signal</keyword>
<reference evidence="2 3" key="1">
    <citation type="journal article" date="2018" name="Mol. Biol. Evol.">
        <title>Broad Genomic Sampling Reveals a Smut Pathogenic Ancestry of the Fungal Clade Ustilaginomycotina.</title>
        <authorList>
            <person name="Kijpornyongpan T."/>
            <person name="Mondo S.J."/>
            <person name="Barry K."/>
            <person name="Sandor L."/>
            <person name="Lee J."/>
            <person name="Lipzen A."/>
            <person name="Pangilinan J."/>
            <person name="LaButti K."/>
            <person name="Hainaut M."/>
            <person name="Henrissat B."/>
            <person name="Grigoriev I.V."/>
            <person name="Spatafora J.W."/>
            <person name="Aime M.C."/>
        </authorList>
    </citation>
    <scope>NUCLEOTIDE SEQUENCE [LARGE SCALE GENOMIC DNA]</scope>
    <source>
        <strain evidence="2 3">MCA 4198</strain>
    </source>
</reference>
<organism evidence="2 3">
    <name type="scientific">Acaromyces ingoldii</name>
    <dbReference type="NCBI Taxonomy" id="215250"/>
    <lineage>
        <taxon>Eukaryota</taxon>
        <taxon>Fungi</taxon>
        <taxon>Dikarya</taxon>
        <taxon>Basidiomycota</taxon>
        <taxon>Ustilaginomycotina</taxon>
        <taxon>Exobasidiomycetes</taxon>
        <taxon>Exobasidiales</taxon>
        <taxon>Cryptobasidiaceae</taxon>
        <taxon>Acaromyces</taxon>
    </lineage>
</organism>
<accession>A0A316YSY0</accession>
<dbReference type="GeneID" id="37046332"/>
<sequence length="161" mass="18476">MKPFTIFSLILLSCMGLALMSVVEGTRYPKGHPWHDLGLVPKHEKFNPAKIKYNEWWFHDIRGKPLVHCLGNGIPFTNEKYMCGYKGNEDIGIRIWFCGSKISERQIRSTDHEVYVAAHKDKEELRASEVTLRSREIPQKGYVGPNLQNVYVGLNEIGEES</sequence>
<feature type="chain" id="PRO_5016439935" evidence="1">
    <location>
        <begin position="26"/>
        <end position="161"/>
    </location>
</feature>
<protein>
    <submittedName>
        <fullName evidence="2">Uncharacterized protein</fullName>
    </submittedName>
</protein>
<dbReference type="EMBL" id="KZ819635">
    <property type="protein sequence ID" value="PWN92517.1"/>
    <property type="molecule type" value="Genomic_DNA"/>
</dbReference>
<feature type="signal peptide" evidence="1">
    <location>
        <begin position="1"/>
        <end position="25"/>
    </location>
</feature>
<dbReference type="Proteomes" id="UP000245768">
    <property type="component" value="Unassembled WGS sequence"/>
</dbReference>
<evidence type="ECO:0000313" key="3">
    <source>
        <dbReference type="Proteomes" id="UP000245768"/>
    </source>
</evidence>
<keyword evidence="3" id="KW-1185">Reference proteome</keyword>
<dbReference type="InParanoid" id="A0A316YSY0"/>
<dbReference type="AlphaFoldDB" id="A0A316YSY0"/>
<gene>
    <name evidence="2" type="ORF">FA10DRAFT_293297</name>
</gene>
<name>A0A316YSY0_9BASI</name>